<evidence type="ECO:0000313" key="2">
    <source>
        <dbReference type="Proteomes" id="UP000004095"/>
    </source>
</evidence>
<reference evidence="1 2" key="1">
    <citation type="submission" date="2007-01" db="EMBL/GenBank/DDBJ databases">
        <authorList>
            <person name="Haygood M."/>
            <person name="Podell S."/>
            <person name="Anderson C."/>
            <person name="Hopkinson B."/>
            <person name="Roe K."/>
            <person name="Barbeau K."/>
            <person name="Gaasterland T."/>
            <person name="Ferriera S."/>
            <person name="Johnson J."/>
            <person name="Kravitz S."/>
            <person name="Beeson K."/>
            <person name="Sutton G."/>
            <person name="Rogers Y.-H."/>
            <person name="Friedman R."/>
            <person name="Frazier M."/>
            <person name="Venter J.C."/>
        </authorList>
    </citation>
    <scope>NUCLEOTIDE SEQUENCE [LARGE SCALE GENOMIC DNA]</scope>
    <source>
        <strain evidence="1 2">ATCC 23134</strain>
    </source>
</reference>
<sequence>MLTPNQQNLKKELEWLEEVIQVQRDFQNNLSSKIINVPSIQFGVIANKDKQSIYPEQGLTLAENKDGQTAWYITLCEQPDTVSFVLEQGHLCAIKEGTLLGKLLEAQKDWVLVDMPCRVIKPNNKVAVYQSQVKGWLPRCFTDIPEGFNPEMNLESLKNLVSQLPQNQAKNIQDYIDTVERNLYWKNFYEVRDITQLPSPQLLPNDSSYAQFVYKNKLSFYDRLLLIMSLTAHIEPDFFESKLGKYYDDLSTNHGLIKGGHYDGVFPSGTTFLFLSGVHNLSTRLAHLRWMKQESVLFTNEVVALSAVAPYEPMWAGGLVIAMDYFMFLVEVDSSEEVFLQLS</sequence>
<dbReference type="EMBL" id="AAWS01000044">
    <property type="protein sequence ID" value="EAY25731.1"/>
    <property type="molecule type" value="Genomic_DNA"/>
</dbReference>
<dbReference type="AlphaFoldDB" id="A1ZV75"/>
<accession>A1ZV75</accession>
<keyword evidence="2" id="KW-1185">Reference proteome</keyword>
<dbReference type="eggNOG" id="COG0464">
    <property type="taxonomic scope" value="Bacteria"/>
</dbReference>
<name>A1ZV75_MICM2</name>
<organism evidence="1 2">
    <name type="scientific">Microscilla marina ATCC 23134</name>
    <dbReference type="NCBI Taxonomy" id="313606"/>
    <lineage>
        <taxon>Bacteria</taxon>
        <taxon>Pseudomonadati</taxon>
        <taxon>Bacteroidota</taxon>
        <taxon>Cytophagia</taxon>
        <taxon>Cytophagales</taxon>
        <taxon>Microscillaceae</taxon>
        <taxon>Microscilla</taxon>
    </lineage>
</organism>
<proteinExistence type="predicted"/>
<gene>
    <name evidence="1" type="ORF">M23134_04905</name>
</gene>
<evidence type="ECO:0000313" key="1">
    <source>
        <dbReference type="EMBL" id="EAY25731.1"/>
    </source>
</evidence>
<comment type="caution">
    <text evidence="1">The sequence shown here is derived from an EMBL/GenBank/DDBJ whole genome shotgun (WGS) entry which is preliminary data.</text>
</comment>
<protein>
    <submittedName>
        <fullName evidence="1">Uncharacterized protein</fullName>
    </submittedName>
</protein>
<dbReference type="Proteomes" id="UP000004095">
    <property type="component" value="Unassembled WGS sequence"/>
</dbReference>